<dbReference type="InterPro" id="IPR003018">
    <property type="entry name" value="GAF"/>
</dbReference>
<dbReference type="InterPro" id="IPR003594">
    <property type="entry name" value="HATPase_dom"/>
</dbReference>
<reference evidence="10" key="1">
    <citation type="submission" date="2020-09" db="EMBL/GenBank/DDBJ databases">
        <title>Pelagicoccus enzymogenes sp. nov. with an EPS production, isolated from marine sediment.</title>
        <authorList>
            <person name="Feng X."/>
        </authorList>
    </citation>
    <scope>NUCLEOTIDE SEQUENCE</scope>
    <source>
        <strain evidence="10">NFK12</strain>
    </source>
</reference>
<proteinExistence type="predicted"/>
<dbReference type="PRINTS" id="PR00344">
    <property type="entry name" value="BCTRLSENSOR"/>
</dbReference>
<evidence type="ECO:0000256" key="7">
    <source>
        <dbReference type="ARBA" id="ARBA00022840"/>
    </source>
</evidence>
<dbReference type="EMBL" id="JACYFG010000051">
    <property type="protein sequence ID" value="MBD5781911.1"/>
    <property type="molecule type" value="Genomic_DNA"/>
</dbReference>
<dbReference type="InterPro" id="IPR004358">
    <property type="entry name" value="Sig_transdc_His_kin-like_C"/>
</dbReference>
<evidence type="ECO:0000259" key="9">
    <source>
        <dbReference type="PROSITE" id="PS50109"/>
    </source>
</evidence>
<keyword evidence="3" id="KW-0597">Phosphoprotein</keyword>
<dbReference type="AlphaFoldDB" id="A0A927FDR0"/>
<dbReference type="GO" id="GO:0005524">
    <property type="term" value="F:ATP binding"/>
    <property type="evidence" value="ECO:0007669"/>
    <property type="project" value="UniProtKB-KW"/>
</dbReference>
<feature type="domain" description="Histidine kinase" evidence="9">
    <location>
        <begin position="358"/>
        <end position="569"/>
    </location>
</feature>
<dbReference type="Gene3D" id="3.30.450.40">
    <property type="match status" value="2"/>
</dbReference>
<evidence type="ECO:0000313" key="10">
    <source>
        <dbReference type="EMBL" id="MBD5781911.1"/>
    </source>
</evidence>
<sequence length="569" mass="63294">MTPLTEQPETLLSLYRISQAASSADSPRDAYIVVIGELQRLYAPRAAAISLINPNTSLLEIEYSLGYPTETKDLSIHPGKGLVGRVAFNGEPLLSNDVEADPRYVKLIEGVRSQIIAPMVSGGHIIGVLSVSREEKDAFEQADLDKLILLANESSEVLQSVWHRRQLANQSEQLKALIEVGQNIVSNFETHSLWETVTEAAMELTRARLCTLQLFDSKTKKVKLLTARPLNSEYTQQVGELALSESLAGSAIRTKRQVEFSNITTPDYLDLKDVPVDSEVTSCLSTPMIYEGKVTGILNVFTKVRHRFPNSERRLLQAFADLAAVAAQNAELYTRVFNSEERLRKSERLTTLGLLSAEIAHEIRNPLTVIKLLFGSLGLDYPESDPRHKDKQVIKEKFNQLEEIVSKVLSFGKAPEGIFTIWDIDELVSDTCLLVRHKMRQLKIELEHQNADQRLKVNGNKGQLQQVLLNLIINASDAMPDGGRLTISTRCETNEKGKQAVLYIEDTGSGIPENLVERVFDSFLTDKPEGTGLGLSIVKRILRSHHGDISVSKTGPTGTTMRIELPVHR</sequence>
<evidence type="ECO:0000313" key="11">
    <source>
        <dbReference type="Proteomes" id="UP000622317"/>
    </source>
</evidence>
<evidence type="ECO:0000256" key="5">
    <source>
        <dbReference type="ARBA" id="ARBA00022741"/>
    </source>
</evidence>
<keyword evidence="4" id="KW-0808">Transferase</keyword>
<keyword evidence="7" id="KW-0067">ATP-binding</keyword>
<dbReference type="Pfam" id="PF02518">
    <property type="entry name" value="HATPase_c"/>
    <property type="match status" value="1"/>
</dbReference>
<dbReference type="SMART" id="SM00065">
    <property type="entry name" value="GAF"/>
    <property type="match status" value="2"/>
</dbReference>
<evidence type="ECO:0000256" key="8">
    <source>
        <dbReference type="ARBA" id="ARBA00023012"/>
    </source>
</evidence>
<evidence type="ECO:0000256" key="1">
    <source>
        <dbReference type="ARBA" id="ARBA00000085"/>
    </source>
</evidence>
<dbReference type="InterPro" id="IPR036097">
    <property type="entry name" value="HisK_dim/P_sf"/>
</dbReference>
<dbReference type="PANTHER" id="PTHR43065">
    <property type="entry name" value="SENSOR HISTIDINE KINASE"/>
    <property type="match status" value="1"/>
</dbReference>
<dbReference type="Proteomes" id="UP000622317">
    <property type="component" value="Unassembled WGS sequence"/>
</dbReference>
<keyword evidence="8" id="KW-0902">Two-component regulatory system</keyword>
<dbReference type="SMART" id="SM00388">
    <property type="entry name" value="HisKA"/>
    <property type="match status" value="1"/>
</dbReference>
<comment type="catalytic activity">
    <reaction evidence="1">
        <text>ATP + protein L-histidine = ADP + protein N-phospho-L-histidine.</text>
        <dbReference type="EC" id="2.7.13.3"/>
    </reaction>
</comment>
<gene>
    <name evidence="10" type="ORF">IEN85_20590</name>
</gene>
<comment type="caution">
    <text evidence="10">The sequence shown here is derived from an EMBL/GenBank/DDBJ whole genome shotgun (WGS) entry which is preliminary data.</text>
</comment>
<dbReference type="CDD" id="cd00082">
    <property type="entry name" value="HisKA"/>
    <property type="match status" value="1"/>
</dbReference>
<dbReference type="SMART" id="SM00387">
    <property type="entry name" value="HATPase_c"/>
    <property type="match status" value="1"/>
</dbReference>
<accession>A0A927FDR0</accession>
<evidence type="ECO:0000256" key="4">
    <source>
        <dbReference type="ARBA" id="ARBA00022679"/>
    </source>
</evidence>
<dbReference type="SUPFAM" id="SSF55781">
    <property type="entry name" value="GAF domain-like"/>
    <property type="match status" value="2"/>
</dbReference>
<dbReference type="GO" id="GO:0000155">
    <property type="term" value="F:phosphorelay sensor kinase activity"/>
    <property type="evidence" value="ECO:0007669"/>
    <property type="project" value="InterPro"/>
</dbReference>
<dbReference type="Gene3D" id="3.30.565.10">
    <property type="entry name" value="Histidine kinase-like ATPase, C-terminal domain"/>
    <property type="match status" value="1"/>
</dbReference>
<name>A0A927FDR0_9BACT</name>
<evidence type="ECO:0000256" key="3">
    <source>
        <dbReference type="ARBA" id="ARBA00022553"/>
    </source>
</evidence>
<dbReference type="PROSITE" id="PS50109">
    <property type="entry name" value="HIS_KIN"/>
    <property type="match status" value="1"/>
</dbReference>
<keyword evidence="6" id="KW-0418">Kinase</keyword>
<dbReference type="InterPro" id="IPR029016">
    <property type="entry name" value="GAF-like_dom_sf"/>
</dbReference>
<dbReference type="InterPro" id="IPR003661">
    <property type="entry name" value="HisK_dim/P_dom"/>
</dbReference>
<dbReference type="PANTHER" id="PTHR43065:SF10">
    <property type="entry name" value="PEROXIDE STRESS-ACTIVATED HISTIDINE KINASE MAK3"/>
    <property type="match status" value="1"/>
</dbReference>
<dbReference type="Pfam" id="PF00512">
    <property type="entry name" value="HisKA"/>
    <property type="match status" value="1"/>
</dbReference>
<dbReference type="InterPro" id="IPR036890">
    <property type="entry name" value="HATPase_C_sf"/>
</dbReference>
<protein>
    <recommendedName>
        <fullName evidence="2">histidine kinase</fullName>
        <ecNumber evidence="2">2.7.13.3</ecNumber>
    </recommendedName>
</protein>
<keyword evidence="5" id="KW-0547">Nucleotide-binding</keyword>
<evidence type="ECO:0000256" key="2">
    <source>
        <dbReference type="ARBA" id="ARBA00012438"/>
    </source>
</evidence>
<dbReference type="InterPro" id="IPR005467">
    <property type="entry name" value="His_kinase_dom"/>
</dbReference>
<evidence type="ECO:0000256" key="6">
    <source>
        <dbReference type="ARBA" id="ARBA00022777"/>
    </source>
</evidence>
<keyword evidence="11" id="KW-1185">Reference proteome</keyword>
<dbReference type="SUPFAM" id="SSF55874">
    <property type="entry name" value="ATPase domain of HSP90 chaperone/DNA topoisomerase II/histidine kinase"/>
    <property type="match status" value="1"/>
</dbReference>
<organism evidence="10 11">
    <name type="scientific">Pelagicoccus enzymogenes</name>
    <dbReference type="NCBI Taxonomy" id="2773457"/>
    <lineage>
        <taxon>Bacteria</taxon>
        <taxon>Pseudomonadati</taxon>
        <taxon>Verrucomicrobiota</taxon>
        <taxon>Opitutia</taxon>
        <taxon>Puniceicoccales</taxon>
        <taxon>Pelagicoccaceae</taxon>
        <taxon>Pelagicoccus</taxon>
    </lineage>
</organism>
<dbReference type="RefSeq" id="WP_191618988.1">
    <property type="nucleotide sequence ID" value="NZ_JACYFG010000051.1"/>
</dbReference>
<dbReference type="SUPFAM" id="SSF47384">
    <property type="entry name" value="Homodimeric domain of signal transducing histidine kinase"/>
    <property type="match status" value="1"/>
</dbReference>
<dbReference type="EC" id="2.7.13.3" evidence="2"/>
<dbReference type="Gene3D" id="1.10.287.130">
    <property type="match status" value="1"/>
</dbReference>
<dbReference type="Pfam" id="PF13185">
    <property type="entry name" value="GAF_2"/>
    <property type="match status" value="2"/>
</dbReference>